<dbReference type="RefSeq" id="WP_131942691.1">
    <property type="nucleotide sequence ID" value="NZ_BAAAMX010000071.1"/>
</dbReference>
<sequence length="117" mass="12903">MTAGTTPGELLPYLEITDEDYGRLAARHFTVEEVGSGTLILRGPCPRCRAPLEIPIVSKIVRHRSFGGSMWRRSGPVPAADQVEPMMCTCEEEHANRPDGRYGCGAYWTVTIPAWPS</sequence>
<organism evidence="1 2">
    <name type="scientific">Actinomadura bangladeshensis</name>
    <dbReference type="NCBI Taxonomy" id="453573"/>
    <lineage>
        <taxon>Bacteria</taxon>
        <taxon>Bacillati</taxon>
        <taxon>Actinomycetota</taxon>
        <taxon>Actinomycetes</taxon>
        <taxon>Streptosporangiales</taxon>
        <taxon>Thermomonosporaceae</taxon>
        <taxon>Actinomadura</taxon>
    </lineage>
</organism>
<dbReference type="OrthoDB" id="5194016at2"/>
<proteinExistence type="predicted"/>
<keyword evidence="2" id="KW-1185">Reference proteome</keyword>
<evidence type="ECO:0000313" key="2">
    <source>
        <dbReference type="Proteomes" id="UP000295431"/>
    </source>
</evidence>
<reference evidence="1 2" key="1">
    <citation type="submission" date="2019-03" db="EMBL/GenBank/DDBJ databases">
        <title>Draft genome sequences of novel Actinobacteria.</title>
        <authorList>
            <person name="Sahin N."/>
            <person name="Ay H."/>
            <person name="Saygin H."/>
        </authorList>
    </citation>
    <scope>NUCLEOTIDE SEQUENCE [LARGE SCALE GENOMIC DNA]</scope>
    <source>
        <strain evidence="1 2">DSM 45347</strain>
    </source>
</reference>
<dbReference type="AlphaFoldDB" id="A0A4R4NVF3"/>
<evidence type="ECO:0000313" key="1">
    <source>
        <dbReference type="EMBL" id="TDC12027.1"/>
    </source>
</evidence>
<protein>
    <submittedName>
        <fullName evidence="1">Uncharacterized protein</fullName>
    </submittedName>
</protein>
<name>A0A4R4NVF3_9ACTN</name>
<dbReference type="Proteomes" id="UP000295431">
    <property type="component" value="Unassembled WGS sequence"/>
</dbReference>
<comment type="caution">
    <text evidence="1">The sequence shown here is derived from an EMBL/GenBank/DDBJ whole genome shotgun (WGS) entry which is preliminary data.</text>
</comment>
<accession>A0A4R4NVF3</accession>
<gene>
    <name evidence="1" type="ORF">E1284_25610</name>
</gene>
<dbReference type="EMBL" id="SMJW01000149">
    <property type="protein sequence ID" value="TDC12027.1"/>
    <property type="molecule type" value="Genomic_DNA"/>
</dbReference>